<sequence>MRLFLTGGVSDLGLDALVLDEDSPGLEFDADSGLGVETELVPGESERICNFPTTESPISTTLKT</sequence>
<proteinExistence type="predicted"/>
<reference evidence="1" key="2">
    <citation type="submission" date="2023-06" db="EMBL/GenBank/DDBJ databases">
        <authorList>
            <person name="Ma L."/>
            <person name="Liu K.-W."/>
            <person name="Li Z."/>
            <person name="Hsiao Y.-Y."/>
            <person name="Qi Y."/>
            <person name="Fu T."/>
            <person name="Tang G."/>
            <person name="Zhang D."/>
            <person name="Sun W.-H."/>
            <person name="Liu D.-K."/>
            <person name="Li Y."/>
            <person name="Chen G.-Z."/>
            <person name="Liu X.-D."/>
            <person name="Liao X.-Y."/>
            <person name="Jiang Y.-T."/>
            <person name="Yu X."/>
            <person name="Hao Y."/>
            <person name="Huang J."/>
            <person name="Zhao X.-W."/>
            <person name="Ke S."/>
            <person name="Chen Y.-Y."/>
            <person name="Wu W.-L."/>
            <person name="Hsu J.-L."/>
            <person name="Lin Y.-F."/>
            <person name="Huang M.-D."/>
            <person name="Li C.-Y."/>
            <person name="Huang L."/>
            <person name="Wang Z.-W."/>
            <person name="Zhao X."/>
            <person name="Zhong W.-Y."/>
            <person name="Peng D.-H."/>
            <person name="Ahmad S."/>
            <person name="Lan S."/>
            <person name="Zhang J.-S."/>
            <person name="Tsai W.-C."/>
            <person name="Van De Peer Y."/>
            <person name="Liu Z.-J."/>
        </authorList>
    </citation>
    <scope>NUCLEOTIDE SEQUENCE</scope>
    <source>
        <strain evidence="1">CP</strain>
        <tissue evidence="1">Leaves</tissue>
    </source>
</reference>
<protein>
    <submittedName>
        <fullName evidence="1">Uncharacterized protein</fullName>
    </submittedName>
</protein>
<dbReference type="Proteomes" id="UP001180020">
    <property type="component" value="Unassembled WGS sequence"/>
</dbReference>
<dbReference type="EMBL" id="JAUJYO010000006">
    <property type="protein sequence ID" value="KAK1315490.1"/>
    <property type="molecule type" value="Genomic_DNA"/>
</dbReference>
<comment type="caution">
    <text evidence="1">The sequence shown here is derived from an EMBL/GenBank/DDBJ whole genome shotgun (WGS) entry which is preliminary data.</text>
</comment>
<evidence type="ECO:0000313" key="1">
    <source>
        <dbReference type="EMBL" id="KAK1315490.1"/>
    </source>
</evidence>
<evidence type="ECO:0000313" key="2">
    <source>
        <dbReference type="Proteomes" id="UP001180020"/>
    </source>
</evidence>
<organism evidence="1 2">
    <name type="scientific">Acorus calamus</name>
    <name type="common">Sweet flag</name>
    <dbReference type="NCBI Taxonomy" id="4465"/>
    <lineage>
        <taxon>Eukaryota</taxon>
        <taxon>Viridiplantae</taxon>
        <taxon>Streptophyta</taxon>
        <taxon>Embryophyta</taxon>
        <taxon>Tracheophyta</taxon>
        <taxon>Spermatophyta</taxon>
        <taxon>Magnoliopsida</taxon>
        <taxon>Liliopsida</taxon>
        <taxon>Acoraceae</taxon>
        <taxon>Acorus</taxon>
    </lineage>
</organism>
<name>A0AAV9EPK9_ACOCL</name>
<keyword evidence="2" id="KW-1185">Reference proteome</keyword>
<reference evidence="1" key="1">
    <citation type="journal article" date="2023" name="Nat. Commun.">
        <title>Diploid and tetraploid genomes of Acorus and the evolution of monocots.</title>
        <authorList>
            <person name="Ma L."/>
            <person name="Liu K.W."/>
            <person name="Li Z."/>
            <person name="Hsiao Y.Y."/>
            <person name="Qi Y."/>
            <person name="Fu T."/>
            <person name="Tang G.D."/>
            <person name="Zhang D."/>
            <person name="Sun W.H."/>
            <person name="Liu D.K."/>
            <person name="Li Y."/>
            <person name="Chen G.Z."/>
            <person name="Liu X.D."/>
            <person name="Liao X.Y."/>
            <person name="Jiang Y.T."/>
            <person name="Yu X."/>
            <person name="Hao Y."/>
            <person name="Huang J."/>
            <person name="Zhao X.W."/>
            <person name="Ke S."/>
            <person name="Chen Y.Y."/>
            <person name="Wu W.L."/>
            <person name="Hsu J.L."/>
            <person name="Lin Y.F."/>
            <person name="Huang M.D."/>
            <person name="Li C.Y."/>
            <person name="Huang L."/>
            <person name="Wang Z.W."/>
            <person name="Zhao X."/>
            <person name="Zhong W.Y."/>
            <person name="Peng D.H."/>
            <person name="Ahmad S."/>
            <person name="Lan S."/>
            <person name="Zhang J.S."/>
            <person name="Tsai W.C."/>
            <person name="Van de Peer Y."/>
            <person name="Liu Z.J."/>
        </authorList>
    </citation>
    <scope>NUCLEOTIDE SEQUENCE</scope>
    <source>
        <strain evidence="1">CP</strain>
    </source>
</reference>
<accession>A0AAV9EPK9</accession>
<gene>
    <name evidence="1" type="ORF">QJS10_CPA06g02027</name>
</gene>
<dbReference type="AlphaFoldDB" id="A0AAV9EPK9"/>